<evidence type="ECO:0000313" key="5">
    <source>
        <dbReference type="Proteomes" id="UP000006790"/>
    </source>
</evidence>
<dbReference type="KEGG" id="erc:Ecym_5128"/>
<dbReference type="PANTHER" id="PTHR31297">
    <property type="entry name" value="GLUCAN ENDO-1,6-BETA-GLUCOSIDASE B"/>
    <property type="match status" value="1"/>
</dbReference>
<dbReference type="GO" id="GO:0046557">
    <property type="term" value="F:glucan endo-1,6-beta-glucosidase activity"/>
    <property type="evidence" value="ECO:0007669"/>
    <property type="project" value="TreeGrafter"/>
</dbReference>
<dbReference type="GO" id="GO:0005576">
    <property type="term" value="C:extracellular region"/>
    <property type="evidence" value="ECO:0007669"/>
    <property type="project" value="TreeGrafter"/>
</dbReference>
<dbReference type="GO" id="GO:0005758">
    <property type="term" value="C:mitochondrial intermembrane space"/>
    <property type="evidence" value="ECO:0007669"/>
    <property type="project" value="EnsemblFungi"/>
</dbReference>
<dbReference type="STRING" id="931890.I6NCW5"/>
<comment type="similarity">
    <text evidence="1">Belongs to the glycosyl hydrolase 5 (cellulase A) family.</text>
</comment>
<gene>
    <name evidence="4" type="ordered locus">Ecym_5128</name>
</gene>
<dbReference type="InterPro" id="IPR017853">
    <property type="entry name" value="GH"/>
</dbReference>
<dbReference type="HOGENOM" id="CLU_004624_8_2_1"/>
<dbReference type="InterPro" id="IPR050386">
    <property type="entry name" value="Glycosyl_hydrolase_5"/>
</dbReference>
<dbReference type="PANTHER" id="PTHR31297:SF43">
    <property type="entry name" value="GLUCAN 1,3-BETA-GLUCOSIDASE 3"/>
    <property type="match status" value="1"/>
</dbReference>
<dbReference type="AlphaFoldDB" id="I6NCW5"/>
<reference evidence="4 5" key="1">
    <citation type="journal article" date="2011" name="G3 (Bethesda)">
        <title>Genome evolution in the Eremothecium clade of the Saccharomyces complex revealed by comparative genomics.</title>
        <authorList>
            <person name="Wendland J."/>
            <person name="Walther A."/>
        </authorList>
    </citation>
    <scope>NUCLEOTIDE SEQUENCE [LARGE SCALE GENOMIC DNA]</scope>
    <source>
        <strain evidence="5">CBS 270.75 / DBVPG 7215 / KCTC 17166 / NRRL Y-17582</strain>
    </source>
</reference>
<dbReference type="eggNOG" id="ENOG502QVVM">
    <property type="taxonomic scope" value="Eukaryota"/>
</dbReference>
<evidence type="ECO:0000256" key="1">
    <source>
        <dbReference type="ARBA" id="ARBA00005641"/>
    </source>
</evidence>
<organism evidence="4 5">
    <name type="scientific">Eremothecium cymbalariae (strain CBS 270.75 / DBVPG 7215 / KCTC 17166 / NRRL Y-17582)</name>
    <name type="common">Yeast</name>
    <dbReference type="NCBI Taxonomy" id="931890"/>
    <lineage>
        <taxon>Eukaryota</taxon>
        <taxon>Fungi</taxon>
        <taxon>Dikarya</taxon>
        <taxon>Ascomycota</taxon>
        <taxon>Saccharomycotina</taxon>
        <taxon>Saccharomycetes</taxon>
        <taxon>Saccharomycetales</taxon>
        <taxon>Saccharomycetaceae</taxon>
        <taxon>Eremothecium</taxon>
    </lineage>
</organism>
<keyword evidence="5" id="KW-1185">Reference proteome</keyword>
<dbReference type="Gene3D" id="3.20.20.80">
    <property type="entry name" value="Glycosidases"/>
    <property type="match status" value="1"/>
</dbReference>
<evidence type="ECO:0000256" key="2">
    <source>
        <dbReference type="ARBA" id="ARBA00022801"/>
    </source>
</evidence>
<dbReference type="EMBL" id="CP002501">
    <property type="protein sequence ID" value="AET39907.1"/>
    <property type="molecule type" value="Genomic_DNA"/>
</dbReference>
<dbReference type="Proteomes" id="UP000006790">
    <property type="component" value="Chromosome 5"/>
</dbReference>
<proteinExistence type="inferred from homology"/>
<accession>I6NCW5</accession>
<dbReference type="OMA" id="GWFFWTL"/>
<dbReference type="FunCoup" id="I6NCW5">
    <property type="interactions" value="46"/>
</dbReference>
<dbReference type="GO" id="GO:0009986">
    <property type="term" value="C:cell surface"/>
    <property type="evidence" value="ECO:0007669"/>
    <property type="project" value="TreeGrafter"/>
</dbReference>
<dbReference type="GO" id="GO:0009251">
    <property type="term" value="P:glucan catabolic process"/>
    <property type="evidence" value="ECO:0007669"/>
    <property type="project" value="TreeGrafter"/>
</dbReference>
<evidence type="ECO:0000313" key="4">
    <source>
        <dbReference type="EMBL" id="AET39907.1"/>
    </source>
</evidence>
<dbReference type="FunFam" id="3.20.20.80:FF:000100">
    <property type="entry name" value="Glycoside hydrolase superfamily"/>
    <property type="match status" value="1"/>
</dbReference>
<sequence length="487" mass="56765">MLHKLKGAFGKKGNGRKVSLPDLPPPGEVDRYLIYQNRRNVGVNFGSLFVLEKYIFDSLFEYGGEAEKEAVENQVEHDGVDGAAEKLRSHYEKYVTRIDWRWLSEDVGVTTIRLPIGYWHVDNGMFVDGTPFEKNRKVYSKANSWDFVRAIFEEAGKYDIGILIDLHGLPGGANNESHSGGTGKMRFFNNYKYMDYVCNTIIPFIVQDLSPYGNFAGLQVVNEAMFDNEAKGQKYYYSKAIAAIREHNPTLPVVISDGWWHSQWANWLEEEGLDNNVILDTHVYRCFSEEDRSKDARQIIQELKSTVKLEKEKVDTMIGEFSCVLDTQTWDKTDGDRNELVREYGQEEIRVFNSQSNFGWFFWTYQFEHGDGGEWGFVPMVNSGSIPKRSREPLVVDENRVNQIVTDHIDYWSDKNPEKMEHWRFEEGLRMTIKDIQNFDSFNNSRIGRVNFWNSVRRAQHIHKHGTSKWLWEWDEGFRTAINQFNN</sequence>
<dbReference type="OrthoDB" id="1887033at2759"/>
<keyword evidence="2" id="KW-0378">Hydrolase</keyword>
<keyword evidence="3" id="KW-0326">Glycosidase</keyword>
<protein>
    <submittedName>
        <fullName evidence="4">Uncharacterized protein</fullName>
    </submittedName>
</protein>
<dbReference type="InParanoid" id="I6NCW5"/>
<evidence type="ECO:0000256" key="3">
    <source>
        <dbReference type="ARBA" id="ARBA00023295"/>
    </source>
</evidence>
<dbReference type="RefSeq" id="XP_003646724.1">
    <property type="nucleotide sequence ID" value="XM_003646676.1"/>
</dbReference>
<dbReference type="SUPFAM" id="SSF51445">
    <property type="entry name" value="(Trans)glycosidases"/>
    <property type="match status" value="1"/>
</dbReference>
<dbReference type="GeneID" id="11470334"/>
<name>I6NCW5_ERECY</name>